<evidence type="ECO:0008006" key="4">
    <source>
        <dbReference type="Google" id="ProtNLM"/>
    </source>
</evidence>
<keyword evidence="1" id="KW-0472">Membrane</keyword>
<keyword evidence="3" id="KW-1185">Reference proteome</keyword>
<feature type="transmembrane region" description="Helical" evidence="1">
    <location>
        <begin position="65"/>
        <end position="86"/>
    </location>
</feature>
<dbReference type="EMBL" id="JBHSKS010000019">
    <property type="protein sequence ID" value="MFC5193459.1"/>
    <property type="molecule type" value="Genomic_DNA"/>
</dbReference>
<feature type="transmembrane region" description="Helical" evidence="1">
    <location>
        <begin position="216"/>
        <end position="233"/>
    </location>
</feature>
<feature type="transmembrane region" description="Helical" evidence="1">
    <location>
        <begin position="27"/>
        <end position="45"/>
    </location>
</feature>
<sequence>MEPQTDKKQQDLTWLEHLQKNSWEPEVIISGITLAVLFIIPSKLFDFSVMLIQDYGLEAIPGKLVLVYATLVITVFKIFLVIHLIMRFIWAGMLGITYAFPQGVIKENLFKFSQNVDYPHPNSYLIKLERWCSMLYGFPISVAVPILSISLYLSALLGLYILFDLEFQVIYVIFMLSLVVLVVTTFVKKESKVKHSIGKSMSGTIGAVYQSNLGKWAFTYFSFLLLAISAPFISNDLSGFSDYEINVSLDDAEYEWPKDEGYFEEYNSEKNRFARVWTTHKTVNSEVLTIYLPLYKREEQSKTRMNELLVNEDSIQWNRLETYQDQYRIFVNDSLIEVKKWTKVRAGLTGQKALFGQILIAHLPAGIHEVRVEKLIYLTPFLGMGDELRHRKKWARFEFIKE</sequence>
<name>A0ABW0C0P1_9BACT</name>
<accession>A0ABW0C0P1</accession>
<keyword evidence="1" id="KW-0812">Transmembrane</keyword>
<protein>
    <recommendedName>
        <fullName evidence="4">RDD family protein</fullName>
    </recommendedName>
</protein>
<reference evidence="3" key="1">
    <citation type="journal article" date="2019" name="Int. J. Syst. Evol. Microbiol.">
        <title>The Global Catalogue of Microorganisms (GCM) 10K type strain sequencing project: providing services to taxonomists for standard genome sequencing and annotation.</title>
        <authorList>
            <consortium name="The Broad Institute Genomics Platform"/>
            <consortium name="The Broad Institute Genome Sequencing Center for Infectious Disease"/>
            <person name="Wu L."/>
            <person name="Ma J."/>
        </authorList>
    </citation>
    <scope>NUCLEOTIDE SEQUENCE [LARGE SCALE GENOMIC DNA]</scope>
    <source>
        <strain evidence="3">CGMCC 1.7030</strain>
    </source>
</reference>
<evidence type="ECO:0000313" key="3">
    <source>
        <dbReference type="Proteomes" id="UP001596163"/>
    </source>
</evidence>
<keyword evidence="1" id="KW-1133">Transmembrane helix</keyword>
<dbReference type="Proteomes" id="UP001596163">
    <property type="component" value="Unassembled WGS sequence"/>
</dbReference>
<feature type="transmembrane region" description="Helical" evidence="1">
    <location>
        <begin position="169"/>
        <end position="187"/>
    </location>
</feature>
<evidence type="ECO:0000313" key="2">
    <source>
        <dbReference type="EMBL" id="MFC5193459.1"/>
    </source>
</evidence>
<feature type="transmembrane region" description="Helical" evidence="1">
    <location>
        <begin position="135"/>
        <end position="163"/>
    </location>
</feature>
<organism evidence="2 3">
    <name type="scientific">Algoriphagus aquatilis</name>
    <dbReference type="NCBI Taxonomy" id="490186"/>
    <lineage>
        <taxon>Bacteria</taxon>
        <taxon>Pseudomonadati</taxon>
        <taxon>Bacteroidota</taxon>
        <taxon>Cytophagia</taxon>
        <taxon>Cytophagales</taxon>
        <taxon>Cyclobacteriaceae</taxon>
        <taxon>Algoriphagus</taxon>
    </lineage>
</organism>
<comment type="caution">
    <text evidence="2">The sequence shown here is derived from an EMBL/GenBank/DDBJ whole genome shotgun (WGS) entry which is preliminary data.</text>
</comment>
<gene>
    <name evidence="2" type="ORF">ACFPIK_16925</name>
</gene>
<proteinExistence type="predicted"/>
<evidence type="ECO:0000256" key="1">
    <source>
        <dbReference type="SAM" id="Phobius"/>
    </source>
</evidence>
<dbReference type="RefSeq" id="WP_377917424.1">
    <property type="nucleotide sequence ID" value="NZ_JBHSKS010000019.1"/>
</dbReference>